<dbReference type="GO" id="GO:0044780">
    <property type="term" value="P:bacterial-type flagellum assembly"/>
    <property type="evidence" value="ECO:0007669"/>
    <property type="project" value="InterPro"/>
</dbReference>
<keyword evidence="4" id="KW-0282">Flagellum</keyword>
<dbReference type="AlphaFoldDB" id="A0A4P9K8A3"/>
<dbReference type="RefSeq" id="WP_138565171.1">
    <property type="nucleotide sequence ID" value="NZ_CP040602.1"/>
</dbReference>
<comment type="similarity">
    <text evidence="2">Belongs to the FlgN family.</text>
</comment>
<dbReference type="InterPro" id="IPR007809">
    <property type="entry name" value="FlgN-like"/>
</dbReference>
<evidence type="ECO:0000313" key="4">
    <source>
        <dbReference type="EMBL" id="QCU90497.1"/>
    </source>
</evidence>
<dbReference type="Pfam" id="PF05130">
    <property type="entry name" value="FlgN"/>
    <property type="match status" value="1"/>
</dbReference>
<accession>A0A4P9K8A3</accession>
<keyword evidence="3" id="KW-1005">Bacterial flagellum biogenesis</keyword>
<dbReference type="OrthoDB" id="5616331at2"/>
<evidence type="ECO:0000256" key="2">
    <source>
        <dbReference type="ARBA" id="ARBA00007703"/>
    </source>
</evidence>
<dbReference type="SUPFAM" id="SSF140566">
    <property type="entry name" value="FlgN-like"/>
    <property type="match status" value="1"/>
</dbReference>
<organism evidence="4 5">
    <name type="scientific">Thiomicrorhabdus sediminis</name>
    <dbReference type="NCBI Taxonomy" id="2580412"/>
    <lineage>
        <taxon>Bacteria</taxon>
        <taxon>Pseudomonadati</taxon>
        <taxon>Pseudomonadota</taxon>
        <taxon>Gammaproteobacteria</taxon>
        <taxon>Thiotrichales</taxon>
        <taxon>Piscirickettsiaceae</taxon>
        <taxon>Thiomicrorhabdus</taxon>
    </lineage>
</organism>
<keyword evidence="4" id="KW-0966">Cell projection</keyword>
<name>A0A4P9K8A3_9GAMM</name>
<proteinExistence type="inferred from homology"/>
<dbReference type="InterPro" id="IPR036679">
    <property type="entry name" value="FlgN-like_sf"/>
</dbReference>
<keyword evidence="5" id="KW-1185">Reference proteome</keyword>
<dbReference type="Gene3D" id="1.20.58.300">
    <property type="entry name" value="FlgN-like"/>
    <property type="match status" value="1"/>
</dbReference>
<protein>
    <submittedName>
        <fullName evidence="4">Flagellar protein FlgN</fullName>
    </submittedName>
</protein>
<evidence type="ECO:0000313" key="5">
    <source>
        <dbReference type="Proteomes" id="UP000304864"/>
    </source>
</evidence>
<dbReference type="Proteomes" id="UP000304864">
    <property type="component" value="Chromosome"/>
</dbReference>
<reference evidence="4 5" key="1">
    <citation type="submission" date="2019-05" db="EMBL/GenBank/DDBJ databases">
        <title>Thiomicrorhabdus sediminis sp. nov, a novel sulfur-oxidizing bacterium isolated from coastal sediment.</title>
        <authorList>
            <person name="Liu X."/>
        </authorList>
    </citation>
    <scope>NUCLEOTIDE SEQUENCE [LARGE SCALE GENOMIC DNA]</scope>
    <source>
        <strain evidence="4 5">G1</strain>
    </source>
</reference>
<keyword evidence="4" id="KW-0969">Cilium</keyword>
<evidence type="ECO:0000256" key="3">
    <source>
        <dbReference type="ARBA" id="ARBA00022795"/>
    </source>
</evidence>
<sequence>MSEADNTRFDKDLFASHIDKLKTFLSAFSDTLSTESQAIRNADTAGIEKIVAEKQSLSVEIEQLSAAIEALLEPLQANIFSFTEHPAFEELSDKDQQLLIETLQWVQQCHDQNLANGMAIQTLSNINRHALDILSGKTEKDVKLYSASGEKTSSKPRKSLGKA</sequence>
<evidence type="ECO:0000256" key="1">
    <source>
        <dbReference type="ARBA" id="ARBA00002397"/>
    </source>
</evidence>
<gene>
    <name evidence="4" type="ORF">FE785_07550</name>
</gene>
<comment type="function">
    <text evidence="1">Required for the efficient initiation of filament assembly.</text>
</comment>
<dbReference type="EMBL" id="CP040602">
    <property type="protein sequence ID" value="QCU90497.1"/>
    <property type="molecule type" value="Genomic_DNA"/>
</dbReference>
<dbReference type="KEGG" id="thig:FE785_07550"/>